<reference evidence="1 2" key="1">
    <citation type="journal article" date="2020" name="Nat. Commun.">
        <title>Genome of Tripterygium wilfordii and identification of cytochrome P450 involved in triptolide biosynthesis.</title>
        <authorList>
            <person name="Tu L."/>
            <person name="Su P."/>
            <person name="Zhang Z."/>
            <person name="Gao L."/>
            <person name="Wang J."/>
            <person name="Hu T."/>
            <person name="Zhou J."/>
            <person name="Zhang Y."/>
            <person name="Zhao Y."/>
            <person name="Liu Y."/>
            <person name="Song Y."/>
            <person name="Tong Y."/>
            <person name="Lu Y."/>
            <person name="Yang J."/>
            <person name="Xu C."/>
            <person name="Jia M."/>
            <person name="Peters R.J."/>
            <person name="Huang L."/>
            <person name="Gao W."/>
        </authorList>
    </citation>
    <scope>NUCLEOTIDE SEQUENCE [LARGE SCALE GENOMIC DNA]</scope>
    <source>
        <strain evidence="2">cv. XIE 37</strain>
        <tissue evidence="1">Leaf</tissue>
    </source>
</reference>
<accession>A0A7J7D118</accession>
<name>A0A7J7D118_TRIWF</name>
<evidence type="ECO:0000313" key="2">
    <source>
        <dbReference type="Proteomes" id="UP000593562"/>
    </source>
</evidence>
<protein>
    <submittedName>
        <fullName evidence="1">Uncharacterized protein</fullName>
    </submittedName>
</protein>
<evidence type="ECO:0000313" key="1">
    <source>
        <dbReference type="EMBL" id="KAF5740024.1"/>
    </source>
</evidence>
<dbReference type="InParanoid" id="A0A7J7D118"/>
<organism evidence="1 2">
    <name type="scientific">Tripterygium wilfordii</name>
    <name type="common">Thunder God vine</name>
    <dbReference type="NCBI Taxonomy" id="458696"/>
    <lineage>
        <taxon>Eukaryota</taxon>
        <taxon>Viridiplantae</taxon>
        <taxon>Streptophyta</taxon>
        <taxon>Embryophyta</taxon>
        <taxon>Tracheophyta</taxon>
        <taxon>Spermatophyta</taxon>
        <taxon>Magnoliopsida</taxon>
        <taxon>eudicotyledons</taxon>
        <taxon>Gunneridae</taxon>
        <taxon>Pentapetalae</taxon>
        <taxon>rosids</taxon>
        <taxon>fabids</taxon>
        <taxon>Celastrales</taxon>
        <taxon>Celastraceae</taxon>
        <taxon>Tripterygium</taxon>
    </lineage>
</organism>
<keyword evidence="2" id="KW-1185">Reference proteome</keyword>
<comment type="caution">
    <text evidence="1">The sequence shown here is derived from an EMBL/GenBank/DDBJ whole genome shotgun (WGS) entry which is preliminary data.</text>
</comment>
<dbReference type="AlphaFoldDB" id="A0A7J7D118"/>
<sequence length="106" mass="12363">MYFRIQILVTTRQNSPTWFSAFQILIDGGDQFRRVLQSNGCLGKAIGFLKTFRPAHKKRRRLQWAWKQKIQTHIKLKKLMSINGPFMAQSVKSPSSWPALTDISQR</sequence>
<proteinExistence type="predicted"/>
<dbReference type="EMBL" id="JAAARO010000011">
    <property type="protein sequence ID" value="KAF5740024.1"/>
    <property type="molecule type" value="Genomic_DNA"/>
</dbReference>
<gene>
    <name evidence="1" type="ORF">HS088_TW11G00087</name>
</gene>
<dbReference type="Proteomes" id="UP000593562">
    <property type="component" value="Unassembled WGS sequence"/>
</dbReference>